<gene>
    <name evidence="5" type="ORF">BIW11_07951</name>
</gene>
<accession>A0A1V9XRP3</accession>
<feature type="compositionally biased region" description="Basic and acidic residues" evidence="3">
    <location>
        <begin position="105"/>
        <end position="120"/>
    </location>
</feature>
<feature type="region of interest" description="Disordered" evidence="3">
    <location>
        <begin position="515"/>
        <end position="535"/>
    </location>
</feature>
<dbReference type="AlphaFoldDB" id="A0A1V9XRP3"/>
<keyword evidence="6" id="KW-1185">Reference proteome</keyword>
<feature type="compositionally biased region" description="Low complexity" evidence="3">
    <location>
        <begin position="172"/>
        <end position="189"/>
    </location>
</feature>
<dbReference type="Gene3D" id="4.10.1000.10">
    <property type="entry name" value="Zinc finger, CCCH-type"/>
    <property type="match status" value="1"/>
</dbReference>
<keyword evidence="2" id="KW-0175">Coiled coil</keyword>
<feature type="compositionally biased region" description="Polar residues" evidence="3">
    <location>
        <begin position="356"/>
        <end position="368"/>
    </location>
</feature>
<dbReference type="GO" id="GO:0008270">
    <property type="term" value="F:zinc ion binding"/>
    <property type="evidence" value="ECO:0007669"/>
    <property type="project" value="UniProtKB-KW"/>
</dbReference>
<name>A0A1V9XRP3_9ACAR</name>
<dbReference type="PROSITE" id="PS50103">
    <property type="entry name" value="ZF_C3H1"/>
    <property type="match status" value="2"/>
</dbReference>
<evidence type="ECO:0000313" key="6">
    <source>
        <dbReference type="Proteomes" id="UP000192247"/>
    </source>
</evidence>
<feature type="compositionally biased region" description="Basic and acidic residues" evidence="3">
    <location>
        <begin position="127"/>
        <end position="138"/>
    </location>
</feature>
<feature type="compositionally biased region" description="Low complexity" evidence="3">
    <location>
        <begin position="525"/>
        <end position="535"/>
    </location>
</feature>
<feature type="zinc finger region" description="C3H1-type" evidence="1">
    <location>
        <begin position="941"/>
        <end position="967"/>
    </location>
</feature>
<dbReference type="Proteomes" id="UP000192247">
    <property type="component" value="Unassembled WGS sequence"/>
</dbReference>
<evidence type="ECO:0000256" key="2">
    <source>
        <dbReference type="SAM" id="Coils"/>
    </source>
</evidence>
<sequence>MKYLQLASVSTPAAVSTWFQDELVNRGVDAAYTYYVLSLLKEPDDDQYHYGPSANAKTPHPQAVRPERRRLLAKRCAIECLKSAADSNEEFDALVEELLVRLEPTENGEADRGERPDPLKGRGISAGDDRRRSEIRERVDIDREPKTLAERAKKYFDAFPALQVDERPLHGQRAAKAGGNEAAEGQGQQVLSQVVPRDRKRRRNKRKSPPSAPNLGDAVRELAQTDRGRPKDWPARWVRSPEHPKVRPDVRAEPSRSTGARTTSTTNEAEMGSIMREETLLSRLTQKFDSKLAAIWADVPTVDDQSSLWKISLDLSLSSKSGGRTGCERNCDEVIFSIPNLSIFSKILEDDDDFGNKNTKSQYGSSDPSADLALSPTPHPPSPPTICLKNSTLNYDKDKTAFTEVSIPTRKLGPGARNLPTAGSCSTGLHSDPLTQYSPTGGDVAGSGAAVATAVVNGNSTSADDDGEDLLISPRTHFMPIRVEPEPINLDDERRPPSSSLAELTSYHLLLPEPPKRQQQQLHHSSTSTTSIASTAKSSVKTAIVSVSNVPVTGKQQRSTLKQQKLLLQQQQQQLLNGVPTTNGGTEKVMQSQKKQQQVLPMTTAKGDAVLTAATAAVGASISGVLCAVTPADGTSGDEAGGDQRDRRIASQQPHQQFPLRQIQSQTNDLEKEQKNRSLTTAAATMTAARPMNTVSVACIANAGVMESQHSAPKCVATLDDEGVRALWKMMNFTVPQAPTIDGDADVLGVAHCWRSTRPALATTPASNELRDEIREEEEELFRDIFLEARALQALQASQEAQQQRMARLHEQRMQQRREQLQDNGDQVSVLGSRDGREVTESSTIVSSAGGYNSVSYHDCSLEFGQLSGYEDGGGTADLGCTLGYSEDACGVPIEYLSHFSSEVTMVTPATSCLFASPEVYDSAIVSSVRCIQDLQRRRQRGQRKPCTFYMEGNCRRTDCKFSHELAAITCRFWEEGSCFKGLACPFLHGYAPFEEERVNQAGQGLSTASGASTAGGEHGHHQQGIHFHPPHHHNHQHPRREPIGHVAKRTSKFTIGGGGLSGVFCCGSLQPSSPCVDAILKGRNLYPPFAVAGAAGLRVFTRRRPVFKRLWPHFKESEQDFPSLCTQKSGSHLRTAVKKNLKKTNGIVPKKAKKKKKKSSPSSTESKEPKDSNNNSGQADKEKKKEANPAILGSSNANTAINTSSAAIISTATI</sequence>
<feature type="region of interest" description="Disordered" evidence="3">
    <location>
        <begin position="170"/>
        <end position="269"/>
    </location>
</feature>
<organism evidence="5 6">
    <name type="scientific">Tropilaelaps mercedesae</name>
    <dbReference type="NCBI Taxonomy" id="418985"/>
    <lineage>
        <taxon>Eukaryota</taxon>
        <taxon>Metazoa</taxon>
        <taxon>Ecdysozoa</taxon>
        <taxon>Arthropoda</taxon>
        <taxon>Chelicerata</taxon>
        <taxon>Arachnida</taxon>
        <taxon>Acari</taxon>
        <taxon>Parasitiformes</taxon>
        <taxon>Mesostigmata</taxon>
        <taxon>Gamasina</taxon>
        <taxon>Dermanyssoidea</taxon>
        <taxon>Laelapidae</taxon>
        <taxon>Tropilaelaps</taxon>
    </lineage>
</organism>
<dbReference type="InParanoid" id="A0A1V9XRP3"/>
<keyword evidence="1" id="KW-0479">Metal-binding</keyword>
<comment type="caution">
    <text evidence="5">The sequence shown here is derived from an EMBL/GenBank/DDBJ whole genome shotgun (WGS) entry which is preliminary data.</text>
</comment>
<dbReference type="STRING" id="418985.A0A1V9XRP3"/>
<feature type="compositionally biased region" description="Basic residues" evidence="3">
    <location>
        <begin position="198"/>
        <end position="208"/>
    </location>
</feature>
<evidence type="ECO:0000256" key="3">
    <source>
        <dbReference type="SAM" id="MobiDB-lite"/>
    </source>
</evidence>
<dbReference type="SMART" id="SM00356">
    <property type="entry name" value="ZnF_C3H1"/>
    <property type="match status" value="2"/>
</dbReference>
<feature type="zinc finger region" description="C3H1-type" evidence="1">
    <location>
        <begin position="970"/>
        <end position="992"/>
    </location>
</feature>
<evidence type="ECO:0000259" key="4">
    <source>
        <dbReference type="PROSITE" id="PS50103"/>
    </source>
</evidence>
<reference evidence="5 6" key="1">
    <citation type="journal article" date="2017" name="Gigascience">
        <title>Draft genome of the honey bee ectoparasitic mite, Tropilaelaps mercedesae, is shaped by the parasitic life history.</title>
        <authorList>
            <person name="Dong X."/>
            <person name="Armstrong S.D."/>
            <person name="Xia D."/>
            <person name="Makepeace B.L."/>
            <person name="Darby A.C."/>
            <person name="Kadowaki T."/>
        </authorList>
    </citation>
    <scope>NUCLEOTIDE SEQUENCE [LARGE SCALE GENOMIC DNA]</scope>
    <source>
        <strain evidence="5">Wuxi-XJTLU</strain>
    </source>
</reference>
<feature type="compositionally biased region" description="Basic and acidic residues" evidence="3">
    <location>
        <begin position="218"/>
        <end position="254"/>
    </location>
</feature>
<feature type="domain" description="C3H1-type" evidence="4">
    <location>
        <begin position="941"/>
        <end position="967"/>
    </location>
</feature>
<dbReference type="Pfam" id="PF14608">
    <property type="entry name" value="zf-CCCH_2"/>
    <property type="match status" value="2"/>
</dbReference>
<feature type="region of interest" description="Disordered" evidence="3">
    <location>
        <begin position="1004"/>
        <end position="1040"/>
    </location>
</feature>
<feature type="compositionally biased region" description="Basic residues" evidence="3">
    <location>
        <begin position="1029"/>
        <end position="1039"/>
    </location>
</feature>
<evidence type="ECO:0000313" key="5">
    <source>
        <dbReference type="EMBL" id="OQR76174.1"/>
    </source>
</evidence>
<feature type="region of interest" description="Disordered" evidence="3">
    <location>
        <begin position="355"/>
        <end position="382"/>
    </location>
</feature>
<feature type="region of interest" description="Disordered" evidence="3">
    <location>
        <begin position="1141"/>
        <end position="1215"/>
    </location>
</feature>
<feature type="compositionally biased region" description="Low complexity" evidence="3">
    <location>
        <begin position="255"/>
        <end position="266"/>
    </location>
</feature>
<dbReference type="InterPro" id="IPR000571">
    <property type="entry name" value="Znf_CCCH"/>
</dbReference>
<feature type="coiled-coil region" evidence="2">
    <location>
        <begin position="792"/>
        <end position="819"/>
    </location>
</feature>
<proteinExistence type="predicted"/>
<evidence type="ECO:0000256" key="1">
    <source>
        <dbReference type="PROSITE-ProRule" id="PRU00723"/>
    </source>
</evidence>
<dbReference type="EMBL" id="MNPL01005208">
    <property type="protein sequence ID" value="OQR76174.1"/>
    <property type="molecule type" value="Genomic_DNA"/>
</dbReference>
<feature type="compositionally biased region" description="Polar residues" evidence="3">
    <location>
        <begin position="1004"/>
        <end position="1013"/>
    </location>
</feature>
<feature type="compositionally biased region" description="Low complexity" evidence="3">
    <location>
        <begin position="1195"/>
        <end position="1215"/>
    </location>
</feature>
<keyword evidence="1" id="KW-0863">Zinc-finger</keyword>
<protein>
    <recommendedName>
        <fullName evidence="4">C3H1-type domain-containing protein</fullName>
    </recommendedName>
</protein>
<dbReference type="OrthoDB" id="3247158at2759"/>
<keyword evidence="1" id="KW-0862">Zinc</keyword>
<feature type="region of interest" description="Disordered" evidence="3">
    <location>
        <begin position="105"/>
        <end position="138"/>
    </location>
</feature>
<feature type="compositionally biased region" description="Basic residues" evidence="3">
    <location>
        <begin position="1151"/>
        <end position="1160"/>
    </location>
</feature>
<feature type="domain" description="C3H1-type" evidence="4">
    <location>
        <begin position="970"/>
        <end position="992"/>
    </location>
</feature>